<dbReference type="Pfam" id="PF10387">
    <property type="entry name" value="DUF2442"/>
    <property type="match status" value="1"/>
</dbReference>
<organism evidence="1 2">
    <name type="scientific">Rodentibacter heidelbergensis</name>
    <dbReference type="NCBI Taxonomy" id="1908258"/>
    <lineage>
        <taxon>Bacteria</taxon>
        <taxon>Pseudomonadati</taxon>
        <taxon>Pseudomonadota</taxon>
        <taxon>Gammaproteobacteria</taxon>
        <taxon>Pasteurellales</taxon>
        <taxon>Pasteurellaceae</taxon>
        <taxon>Rodentibacter</taxon>
    </lineage>
</organism>
<dbReference type="AlphaFoldDB" id="A0A1V3IA98"/>
<gene>
    <name evidence="1" type="ORF">BKK48_03545</name>
</gene>
<dbReference type="InterPro" id="IPR018841">
    <property type="entry name" value="DUF2442"/>
</dbReference>
<proteinExistence type="predicted"/>
<dbReference type="Proteomes" id="UP000189437">
    <property type="component" value="Unassembled WGS sequence"/>
</dbReference>
<name>A0A1V3IA98_9PAST</name>
<dbReference type="Gene3D" id="3.30.2020.40">
    <property type="entry name" value="Uncharacterised protein PF10387, DUF2442"/>
    <property type="match status" value="1"/>
</dbReference>
<evidence type="ECO:0000313" key="1">
    <source>
        <dbReference type="EMBL" id="OOF36902.1"/>
    </source>
</evidence>
<evidence type="ECO:0000313" key="2">
    <source>
        <dbReference type="Proteomes" id="UP000189437"/>
    </source>
</evidence>
<accession>A0A1V3IA98</accession>
<dbReference type="RefSeq" id="WP_077426804.1">
    <property type="nucleotide sequence ID" value="NZ_MLHH01000008.1"/>
</dbReference>
<sequence>MTISAKTIRFDENTMWVELDDARILGVPLAWFPKLLHASKSELESYELSRRGIHWDCLDEDISVDGLLAGRGDVTHHPLKVA</sequence>
<dbReference type="EMBL" id="MLHH01000008">
    <property type="protein sequence ID" value="OOF36902.1"/>
    <property type="molecule type" value="Genomic_DNA"/>
</dbReference>
<reference evidence="1 2" key="1">
    <citation type="submission" date="2016-10" db="EMBL/GenBank/DDBJ databases">
        <title>Rodentibacter gen. nov. and new species.</title>
        <authorList>
            <person name="Christensen H."/>
        </authorList>
    </citation>
    <scope>NUCLEOTIDE SEQUENCE [LARGE SCALE GENOMIC DNA]</scope>
    <source>
        <strain evidence="1 2">Ac69</strain>
    </source>
</reference>
<dbReference type="OrthoDB" id="9807561at2"/>
<keyword evidence="2" id="KW-1185">Reference proteome</keyword>
<protein>
    <recommendedName>
        <fullName evidence="3">DUF2442 domain-containing protein</fullName>
    </recommendedName>
</protein>
<dbReference type="STRING" id="1908258.BKK48_03545"/>
<comment type="caution">
    <text evidence="1">The sequence shown here is derived from an EMBL/GenBank/DDBJ whole genome shotgun (WGS) entry which is preliminary data.</text>
</comment>
<evidence type="ECO:0008006" key="3">
    <source>
        <dbReference type="Google" id="ProtNLM"/>
    </source>
</evidence>